<evidence type="ECO:0000313" key="2">
    <source>
        <dbReference type="EMBL" id="MBF9235122.1"/>
    </source>
</evidence>
<organism evidence="2 3">
    <name type="scientific">Microvirga alba</name>
    <dbReference type="NCBI Taxonomy" id="2791025"/>
    <lineage>
        <taxon>Bacteria</taxon>
        <taxon>Pseudomonadati</taxon>
        <taxon>Pseudomonadota</taxon>
        <taxon>Alphaproteobacteria</taxon>
        <taxon>Hyphomicrobiales</taxon>
        <taxon>Methylobacteriaceae</taxon>
        <taxon>Microvirga</taxon>
    </lineage>
</organism>
<gene>
    <name evidence="2" type="ORF">I2H38_17250</name>
</gene>
<dbReference type="Pfam" id="PF13091">
    <property type="entry name" value="PLDc_2"/>
    <property type="match status" value="1"/>
</dbReference>
<dbReference type="SUPFAM" id="SSF56024">
    <property type="entry name" value="Phospholipase D/nuclease"/>
    <property type="match status" value="1"/>
</dbReference>
<name>A0A931BPM0_9HYPH</name>
<protein>
    <recommendedName>
        <fullName evidence="1">Phospholipase D-like domain-containing protein</fullName>
    </recommendedName>
</protein>
<sequence length="176" mass="19719">MTLSRDLSVPWQSRPMQDVLQSLFLAELVSPGSQLWLLSAWVSDIEVVDNRARAFAGVRPDWPSAKIRLSGVIEALVTRGARVAIVMRDVDHNNPFLKRLEEIQRSARGHLGIALGEAAHEKTIVGDDYVFGGSMNLTHYGLTSNDEHMLLRVDPAAAARRRLAIDQRWKGALRWQ</sequence>
<keyword evidence="3" id="KW-1185">Reference proteome</keyword>
<dbReference type="Gene3D" id="3.30.870.10">
    <property type="entry name" value="Endonuclease Chain A"/>
    <property type="match status" value="1"/>
</dbReference>
<evidence type="ECO:0000259" key="1">
    <source>
        <dbReference type="Pfam" id="PF13091"/>
    </source>
</evidence>
<dbReference type="AlphaFoldDB" id="A0A931BPM0"/>
<feature type="domain" description="Phospholipase D-like" evidence="1">
    <location>
        <begin position="73"/>
        <end position="169"/>
    </location>
</feature>
<proteinExistence type="predicted"/>
<accession>A0A931BPM0</accession>
<dbReference type="Proteomes" id="UP000599312">
    <property type="component" value="Unassembled WGS sequence"/>
</dbReference>
<dbReference type="NCBIfam" id="NF041068">
    <property type="entry name" value="DpdK"/>
    <property type="match status" value="1"/>
</dbReference>
<dbReference type="EMBL" id="JADQDO010000010">
    <property type="protein sequence ID" value="MBF9235122.1"/>
    <property type="molecule type" value="Genomic_DNA"/>
</dbReference>
<evidence type="ECO:0000313" key="3">
    <source>
        <dbReference type="Proteomes" id="UP000599312"/>
    </source>
</evidence>
<comment type="caution">
    <text evidence="2">The sequence shown here is derived from an EMBL/GenBank/DDBJ whole genome shotgun (WGS) entry which is preliminary data.</text>
</comment>
<dbReference type="InterPro" id="IPR025202">
    <property type="entry name" value="PLD-like_dom"/>
</dbReference>
<reference evidence="2" key="1">
    <citation type="submission" date="2020-11" db="EMBL/GenBank/DDBJ databases">
        <authorList>
            <person name="Kim M.K."/>
        </authorList>
    </citation>
    <scope>NUCLEOTIDE SEQUENCE</scope>
    <source>
        <strain evidence="2">BT350</strain>
    </source>
</reference>
<dbReference type="RefSeq" id="WP_196273116.1">
    <property type="nucleotide sequence ID" value="NZ_JADQDO010000010.1"/>
</dbReference>